<dbReference type="InterPro" id="IPR008254">
    <property type="entry name" value="Flavodoxin/NO_synth"/>
</dbReference>
<dbReference type="PANTHER" id="PTHR43717">
    <property type="entry name" value="ANAEROBIC NITRIC OXIDE REDUCTASE FLAVORUBREDOXIN"/>
    <property type="match status" value="1"/>
</dbReference>
<dbReference type="InterPro" id="IPR001279">
    <property type="entry name" value="Metallo-B-lactamas"/>
</dbReference>
<dbReference type="RefSeq" id="WP_012107656.1">
    <property type="nucleotide sequence ID" value="NC_009712.1"/>
</dbReference>
<dbReference type="PIRSF" id="PIRSF005243">
    <property type="entry name" value="ROO"/>
    <property type="match status" value="1"/>
</dbReference>
<dbReference type="GO" id="GO:0046872">
    <property type="term" value="F:metal ion binding"/>
    <property type="evidence" value="ECO:0007669"/>
    <property type="project" value="InterPro"/>
</dbReference>
<dbReference type="eggNOG" id="arCOG00509">
    <property type="taxonomic scope" value="Archaea"/>
</dbReference>
<dbReference type="SUPFAM" id="SSF56281">
    <property type="entry name" value="Metallo-hydrolase/oxidoreductase"/>
    <property type="match status" value="1"/>
</dbReference>
<sequence>MVSRELVAGVYSVGAFDFDRRIFDELIPLPEGTSYNAYLIRGSEKTVLIDTVDPSKEYDLISNLVKMGIESIDYIVINHAEQDHSGSLPMILEFYPDARVVTNAKCRDLLIALLHIPSDRFMVISEGETLSLGDRTLRFFLTPWTHWPETQITFLVEDKILFSCDLFGFHAATSELFITDEAWAYRSAKRYYAEIMMPFRGSIKGYVEKVRGLDPVMIAPSHGPVHKNPKSILDAYAEWVSDSVKNEVVIPYVSMHGSTAKMVDHLTGALIARGIVVKPFNLTRTDTGDLALALVDAATVVFATPTVLFGPHPTVVSATYLANILRPKTRFASVIGSYGWGGKSVETITKMLDHVKVDLLPPVMVNGEPGEAAMQDLDRLADEILKKHKEVNIV</sequence>
<dbReference type="PANTHER" id="PTHR43717:SF1">
    <property type="entry name" value="ANAEROBIC NITRIC OXIDE REDUCTASE FLAVORUBREDOXIN"/>
    <property type="match status" value="1"/>
</dbReference>
<organism evidence="2 3">
    <name type="scientific">Methanoregula boonei (strain DSM 21154 / JCM 14090 / 6A8)</name>
    <dbReference type="NCBI Taxonomy" id="456442"/>
    <lineage>
        <taxon>Archaea</taxon>
        <taxon>Methanobacteriati</taxon>
        <taxon>Methanobacteriota</taxon>
        <taxon>Stenosarchaea group</taxon>
        <taxon>Methanomicrobia</taxon>
        <taxon>Methanomicrobiales</taxon>
        <taxon>Methanoregulaceae</taxon>
        <taxon>Methanoregula</taxon>
    </lineage>
</organism>
<protein>
    <submittedName>
        <fullName evidence="2">Beta-lactamase domain protein</fullName>
    </submittedName>
</protein>
<name>A7IA39_METB6</name>
<dbReference type="AlphaFoldDB" id="A7IA39"/>
<dbReference type="OrthoDB" id="6433at2157"/>
<accession>A7IA39</accession>
<dbReference type="InterPro" id="IPR036866">
    <property type="entry name" value="RibonucZ/Hydroxyglut_hydro"/>
</dbReference>
<dbReference type="PROSITE" id="PS50902">
    <property type="entry name" value="FLAVODOXIN_LIKE"/>
    <property type="match status" value="1"/>
</dbReference>
<dbReference type="InterPro" id="IPR045761">
    <property type="entry name" value="ODP_dom"/>
</dbReference>
<dbReference type="InterPro" id="IPR029039">
    <property type="entry name" value="Flavoprotein-like_sf"/>
</dbReference>
<dbReference type="GeneID" id="5410916"/>
<dbReference type="GO" id="GO:0009055">
    <property type="term" value="F:electron transfer activity"/>
    <property type="evidence" value="ECO:0007669"/>
    <property type="project" value="InterPro"/>
</dbReference>
<dbReference type="SMART" id="SM00849">
    <property type="entry name" value="Lactamase_B"/>
    <property type="match status" value="1"/>
</dbReference>
<gene>
    <name evidence="2" type="ordered locus">Mboo_2086</name>
</gene>
<dbReference type="CDD" id="cd07709">
    <property type="entry name" value="flavodiiron_proteins_MBL-fold"/>
    <property type="match status" value="1"/>
</dbReference>
<dbReference type="Proteomes" id="UP000002408">
    <property type="component" value="Chromosome"/>
</dbReference>
<reference evidence="3" key="1">
    <citation type="journal article" date="2015" name="Microbiology">
        <title>Genome of Methanoregula boonei 6A8 reveals adaptations to oligotrophic peatland environments.</title>
        <authorList>
            <person name="Braeuer S."/>
            <person name="Cadillo-Quiroz H."/>
            <person name="Kyrpides N."/>
            <person name="Woyke T."/>
            <person name="Goodwin L."/>
            <person name="Detter C."/>
            <person name="Podell S."/>
            <person name="Yavitt J.B."/>
            <person name="Zinder S.H."/>
        </authorList>
    </citation>
    <scope>NUCLEOTIDE SEQUENCE [LARGE SCALE GENOMIC DNA]</scope>
    <source>
        <strain evidence="3">DSM 21154 / JCM 14090 / 6A8</strain>
    </source>
</reference>
<evidence type="ECO:0000259" key="1">
    <source>
        <dbReference type="PROSITE" id="PS50902"/>
    </source>
</evidence>
<dbReference type="EMBL" id="CP000780">
    <property type="protein sequence ID" value="ABS56600.1"/>
    <property type="molecule type" value="Genomic_DNA"/>
</dbReference>
<evidence type="ECO:0000313" key="2">
    <source>
        <dbReference type="EMBL" id="ABS56600.1"/>
    </source>
</evidence>
<dbReference type="STRING" id="456442.Mboo_2086"/>
<keyword evidence="3" id="KW-1185">Reference proteome</keyword>
<proteinExistence type="predicted"/>
<evidence type="ECO:0000313" key="3">
    <source>
        <dbReference type="Proteomes" id="UP000002408"/>
    </source>
</evidence>
<dbReference type="KEGG" id="mbn:Mboo_2086"/>
<feature type="domain" description="Flavodoxin-like" evidence="1">
    <location>
        <begin position="248"/>
        <end position="385"/>
    </location>
</feature>
<dbReference type="GO" id="GO:0016491">
    <property type="term" value="F:oxidoreductase activity"/>
    <property type="evidence" value="ECO:0007669"/>
    <property type="project" value="InterPro"/>
</dbReference>
<dbReference type="InterPro" id="IPR016440">
    <property type="entry name" value="Rubredoxin-O_OxRdtase"/>
</dbReference>
<dbReference type="Gene3D" id="3.60.15.10">
    <property type="entry name" value="Ribonuclease Z/Hydroxyacylglutathione hydrolase-like"/>
    <property type="match status" value="1"/>
</dbReference>
<dbReference type="SUPFAM" id="SSF52218">
    <property type="entry name" value="Flavoproteins"/>
    <property type="match status" value="1"/>
</dbReference>
<dbReference type="HOGENOM" id="CLU_017490_0_0_2"/>
<dbReference type="Pfam" id="PF19583">
    <property type="entry name" value="ODP"/>
    <property type="match status" value="1"/>
</dbReference>
<dbReference type="GO" id="GO:0010181">
    <property type="term" value="F:FMN binding"/>
    <property type="evidence" value="ECO:0007669"/>
    <property type="project" value="InterPro"/>
</dbReference>
<dbReference type="Gene3D" id="3.40.50.360">
    <property type="match status" value="1"/>
</dbReference>